<feature type="chain" id="PRO_5046161453" description="PepSY domain-containing protein" evidence="2">
    <location>
        <begin position="22"/>
        <end position="372"/>
    </location>
</feature>
<feature type="signal peptide" evidence="2">
    <location>
        <begin position="1"/>
        <end position="21"/>
    </location>
</feature>
<evidence type="ECO:0008006" key="5">
    <source>
        <dbReference type="Google" id="ProtNLM"/>
    </source>
</evidence>
<keyword evidence="2" id="KW-0732">Signal</keyword>
<evidence type="ECO:0000313" key="4">
    <source>
        <dbReference type="Proteomes" id="UP001556692"/>
    </source>
</evidence>
<comment type="caution">
    <text evidence="3">The sequence shown here is derived from an EMBL/GenBank/DDBJ whole genome shotgun (WGS) entry which is preliminary data.</text>
</comment>
<feature type="compositionally biased region" description="Basic and acidic residues" evidence="1">
    <location>
        <begin position="229"/>
        <end position="242"/>
    </location>
</feature>
<feature type="region of interest" description="Disordered" evidence="1">
    <location>
        <begin position="177"/>
        <end position="242"/>
    </location>
</feature>
<feature type="compositionally biased region" description="Basic and acidic residues" evidence="1">
    <location>
        <begin position="60"/>
        <end position="72"/>
    </location>
</feature>
<evidence type="ECO:0000256" key="2">
    <source>
        <dbReference type="SAM" id="SignalP"/>
    </source>
</evidence>
<gene>
    <name evidence="3" type="ORF">ABGN05_07915</name>
</gene>
<sequence>MRHLMMAGVSVLAIGMTPAMAQDSGGGQKDTTAQLQMNCPDYTAEDNGLRSEDILDAIDETGRNDGSVRDAMGDPPVNPGASADVAEADDGGGQPSEWHRPDDRNRDAQASHDRTFGDLADLLPIPDVANDDVETRNRMNDGQDRTASTDRGMQEDFSDIIEEGEQVPGDIEQFQDDRSWDLGAGPGQETVNRQDRTDRSSRSAARDEDTSRQMRDRETMRGDGQASRGSDRQTAREERRAEVARRALRTARYAVPDARFSTYEFEIDDGRRVIEIAGQDLENGRRVEVDVLPNGRIHSIDQSVPLEAVPESVRRVVRNELGRFRVAHSTRSLTRDLDIYYEFAGYSQAGRPLSVKIRADGRDMSVRYIDRS</sequence>
<accession>A0ABV3SFT9</accession>
<dbReference type="EMBL" id="JBDPGJ010000002">
    <property type="protein sequence ID" value="MEX0405581.1"/>
    <property type="molecule type" value="Genomic_DNA"/>
</dbReference>
<organism evidence="3 4">
    <name type="scientific">Aquibium pacificus</name>
    <dbReference type="NCBI Taxonomy" id="3153579"/>
    <lineage>
        <taxon>Bacteria</taxon>
        <taxon>Pseudomonadati</taxon>
        <taxon>Pseudomonadota</taxon>
        <taxon>Alphaproteobacteria</taxon>
        <taxon>Hyphomicrobiales</taxon>
        <taxon>Phyllobacteriaceae</taxon>
        <taxon>Aquibium</taxon>
    </lineage>
</organism>
<proteinExistence type="predicted"/>
<feature type="compositionally biased region" description="Basic and acidic residues" evidence="1">
    <location>
        <begin position="192"/>
        <end position="221"/>
    </location>
</feature>
<feature type="compositionally biased region" description="Basic and acidic residues" evidence="1">
    <location>
        <begin position="97"/>
        <end position="116"/>
    </location>
</feature>
<dbReference type="Proteomes" id="UP001556692">
    <property type="component" value="Unassembled WGS sequence"/>
</dbReference>
<evidence type="ECO:0000313" key="3">
    <source>
        <dbReference type="EMBL" id="MEX0405581.1"/>
    </source>
</evidence>
<keyword evidence="4" id="KW-1185">Reference proteome</keyword>
<dbReference type="RefSeq" id="WP_367953471.1">
    <property type="nucleotide sequence ID" value="NZ_JBDPGJ010000002.1"/>
</dbReference>
<name>A0ABV3SFT9_9HYPH</name>
<protein>
    <recommendedName>
        <fullName evidence="5">PepSY domain-containing protein</fullName>
    </recommendedName>
</protein>
<evidence type="ECO:0000256" key="1">
    <source>
        <dbReference type="SAM" id="MobiDB-lite"/>
    </source>
</evidence>
<feature type="region of interest" description="Disordered" evidence="1">
    <location>
        <begin position="57"/>
        <end position="153"/>
    </location>
</feature>
<feature type="compositionally biased region" description="Basic and acidic residues" evidence="1">
    <location>
        <begin position="133"/>
        <end position="153"/>
    </location>
</feature>
<reference evidence="3 4" key="1">
    <citation type="submission" date="2024-05" db="EMBL/GenBank/DDBJ databases">
        <authorList>
            <person name="Jiang F."/>
        </authorList>
    </citation>
    <scope>NUCLEOTIDE SEQUENCE [LARGE SCALE GENOMIC DNA]</scope>
    <source>
        <strain evidence="3 4">LZ166</strain>
    </source>
</reference>